<name>A0A0J8V786_9GAMM</name>
<dbReference type="RefSeq" id="WP_048900176.1">
    <property type="nucleotide sequence ID" value="NZ_AP024853.1"/>
</dbReference>
<protein>
    <submittedName>
        <fullName evidence="1">Uncharacterized protein</fullName>
    </submittedName>
</protein>
<dbReference type="EMBL" id="PYLZ01000010">
    <property type="protein sequence ID" value="PSW23038.1"/>
    <property type="molecule type" value="Genomic_DNA"/>
</dbReference>
<dbReference type="OrthoDB" id="6709718at2"/>
<evidence type="ECO:0000313" key="1">
    <source>
        <dbReference type="EMBL" id="PSW23038.1"/>
    </source>
</evidence>
<evidence type="ECO:0000313" key="2">
    <source>
        <dbReference type="Proteomes" id="UP000240481"/>
    </source>
</evidence>
<dbReference type="Proteomes" id="UP000240481">
    <property type="component" value="Unassembled WGS sequence"/>
</dbReference>
<accession>A0A0J8V786</accession>
<dbReference type="AlphaFoldDB" id="A0A0J8V786"/>
<dbReference type="Pfam" id="PF19673">
    <property type="entry name" value="DUF6176"/>
    <property type="match status" value="1"/>
</dbReference>
<comment type="caution">
    <text evidence="1">The sequence shown here is derived from an EMBL/GenBank/DDBJ whole genome shotgun (WGS) entry which is preliminary data.</text>
</comment>
<proteinExistence type="predicted"/>
<reference evidence="1 2" key="1">
    <citation type="submission" date="2018-01" db="EMBL/GenBank/DDBJ databases">
        <title>Whole genome sequencing of Histamine producing bacteria.</title>
        <authorList>
            <person name="Butler K."/>
        </authorList>
    </citation>
    <scope>NUCLEOTIDE SEQUENCE [LARGE SCALE GENOMIC DNA]</scope>
    <source>
        <strain evidence="1 2">DSM 24669</strain>
    </source>
</reference>
<dbReference type="InterPro" id="IPR046174">
    <property type="entry name" value="DUF6176"/>
</dbReference>
<gene>
    <name evidence="1" type="ORF">C9I94_17845</name>
</gene>
<keyword evidence="2" id="KW-1185">Reference proteome</keyword>
<sequence length="110" mass="12565">MEVASGLIKLRPDAEQAQGEWQAAMSSRVNEVMQSLKDEGVQLESWFKVELAGESYLLWYMRAESLQKAVEVFQQSTKAIDLFHFQALSEFAVKDGHIETELLLHFENSD</sequence>
<organism evidence="1 2">
    <name type="scientific">Photobacterium swingsii</name>
    <dbReference type="NCBI Taxonomy" id="680026"/>
    <lineage>
        <taxon>Bacteria</taxon>
        <taxon>Pseudomonadati</taxon>
        <taxon>Pseudomonadota</taxon>
        <taxon>Gammaproteobacteria</taxon>
        <taxon>Vibrionales</taxon>
        <taxon>Vibrionaceae</taxon>
        <taxon>Photobacterium</taxon>
    </lineage>
</organism>